<dbReference type="RefSeq" id="WP_109835170.1">
    <property type="nucleotide sequence ID" value="NZ_CP017195.1"/>
</dbReference>
<sequence>MENKKNKSIFIFYVYNFLINARFSRGVLLLYCLKLGLSLAEFGTIQSAYFLVKMLAEIPTGILADRFSKKKIIGLGALISSVSSFFLFLAPNFFASPNFYVILFLFSLDSLGGALNSGTDQAMLFEYLKAKKTEDKFIKILGNTQIIGLIVLALSTAVGGKIFSFSFSTVFLLQFIFYLLAAINILFFKRSTDVAVKEEKSSNAIITQIRISISELQTKRMLTIIIVFLTLFEFYVNSLVTFIPGSLLAIGFNETSIAVVIGSVTLVGVVGSYLSRYLKHIRIQQFLTIFSLLCIAISVLIATNNKVMVLLGFTVINLLLDAAYPYISDMINKSVNESVRTTILSFSNSLIGVVSLIFYPIIGWLIDKFDYSLSFLSTGIIIFVIMIALICSDKVLKQEKV</sequence>
<keyword evidence="3 6" id="KW-0812">Transmembrane</keyword>
<evidence type="ECO:0000313" key="8">
    <source>
        <dbReference type="EMBL" id="QDJ28900.1"/>
    </source>
</evidence>
<keyword evidence="2" id="KW-0813">Transport</keyword>
<dbReference type="InterPro" id="IPR020846">
    <property type="entry name" value="MFS_dom"/>
</dbReference>
<dbReference type="GO" id="GO:0005886">
    <property type="term" value="C:plasma membrane"/>
    <property type="evidence" value="ECO:0007669"/>
    <property type="project" value="UniProtKB-SubCell"/>
</dbReference>
<feature type="transmembrane region" description="Helical" evidence="6">
    <location>
        <begin position="348"/>
        <end position="366"/>
    </location>
</feature>
<evidence type="ECO:0000256" key="5">
    <source>
        <dbReference type="ARBA" id="ARBA00023136"/>
    </source>
</evidence>
<proteinExistence type="predicted"/>
<dbReference type="InterPro" id="IPR011701">
    <property type="entry name" value="MFS"/>
</dbReference>
<feature type="transmembrane region" description="Helical" evidence="6">
    <location>
        <begin position="309"/>
        <end position="327"/>
    </location>
</feature>
<dbReference type="Gene3D" id="1.20.1250.20">
    <property type="entry name" value="MFS general substrate transporter like domains"/>
    <property type="match status" value="1"/>
</dbReference>
<evidence type="ECO:0000256" key="4">
    <source>
        <dbReference type="ARBA" id="ARBA00022989"/>
    </source>
</evidence>
<dbReference type="InterPro" id="IPR053160">
    <property type="entry name" value="MFS_DHA3_Transporter"/>
</dbReference>
<feature type="transmembrane region" description="Helical" evidence="6">
    <location>
        <begin position="72"/>
        <end position="93"/>
    </location>
</feature>
<dbReference type="GO" id="GO:0022857">
    <property type="term" value="F:transmembrane transporter activity"/>
    <property type="evidence" value="ECO:0007669"/>
    <property type="project" value="InterPro"/>
</dbReference>
<keyword evidence="5 6" id="KW-0472">Membrane</keyword>
<dbReference type="EMBL" id="CP017195">
    <property type="protein sequence ID" value="QDJ28900.1"/>
    <property type="molecule type" value="Genomic_DNA"/>
</dbReference>
<dbReference type="PROSITE" id="PS50850">
    <property type="entry name" value="MFS"/>
    <property type="match status" value="1"/>
</dbReference>
<dbReference type="AlphaFoldDB" id="A0A7L4WHS1"/>
<feature type="transmembrane region" description="Helical" evidence="6">
    <location>
        <begin position="255"/>
        <end position="274"/>
    </location>
</feature>
<feature type="transmembrane region" description="Helical" evidence="6">
    <location>
        <begin position="221"/>
        <end position="243"/>
    </location>
</feature>
<name>A0A7L4WHS1_9LACT</name>
<feature type="transmembrane region" description="Helical" evidence="6">
    <location>
        <begin position="140"/>
        <end position="159"/>
    </location>
</feature>
<dbReference type="PANTHER" id="PTHR23530">
    <property type="entry name" value="TRANSPORT PROTEIN-RELATED"/>
    <property type="match status" value="1"/>
</dbReference>
<feature type="transmembrane region" description="Helical" evidence="6">
    <location>
        <begin position="372"/>
        <end position="391"/>
    </location>
</feature>
<feature type="transmembrane region" description="Helical" evidence="6">
    <location>
        <begin position="286"/>
        <end position="303"/>
    </location>
</feature>
<organism evidence="8 9">
    <name type="scientific">Pseudolactococcus paracarnosus</name>
    <dbReference type="NCBI Taxonomy" id="2749962"/>
    <lineage>
        <taxon>Bacteria</taxon>
        <taxon>Bacillati</taxon>
        <taxon>Bacillota</taxon>
        <taxon>Bacilli</taxon>
        <taxon>Lactobacillales</taxon>
        <taxon>Streptococcaceae</taxon>
        <taxon>Pseudolactococcus</taxon>
    </lineage>
</organism>
<accession>A0A7L4WHS1</accession>
<keyword evidence="4 6" id="KW-1133">Transmembrane helix</keyword>
<dbReference type="InterPro" id="IPR036259">
    <property type="entry name" value="MFS_trans_sf"/>
</dbReference>
<feature type="domain" description="Major facilitator superfamily (MFS) profile" evidence="7">
    <location>
        <begin position="1"/>
        <end position="397"/>
    </location>
</feature>
<evidence type="ECO:0000256" key="3">
    <source>
        <dbReference type="ARBA" id="ARBA00022692"/>
    </source>
</evidence>
<dbReference type="PANTHER" id="PTHR23530:SF1">
    <property type="entry name" value="PERMEASE, MAJOR FACILITATOR SUPERFAMILY-RELATED"/>
    <property type="match status" value="1"/>
</dbReference>
<evidence type="ECO:0000259" key="7">
    <source>
        <dbReference type="PROSITE" id="PS50850"/>
    </source>
</evidence>
<protein>
    <recommendedName>
        <fullName evidence="7">Major facilitator superfamily (MFS) profile domain-containing protein</fullName>
    </recommendedName>
</protein>
<dbReference type="Proteomes" id="UP000516280">
    <property type="component" value="Chromosome"/>
</dbReference>
<evidence type="ECO:0000256" key="1">
    <source>
        <dbReference type="ARBA" id="ARBA00004651"/>
    </source>
</evidence>
<evidence type="ECO:0000256" key="2">
    <source>
        <dbReference type="ARBA" id="ARBA00022448"/>
    </source>
</evidence>
<dbReference type="KEGG" id="lpaa:BHS01_10425"/>
<evidence type="ECO:0000256" key="6">
    <source>
        <dbReference type="SAM" id="Phobius"/>
    </source>
</evidence>
<dbReference type="Pfam" id="PF07690">
    <property type="entry name" value="MFS_1"/>
    <property type="match status" value="1"/>
</dbReference>
<feature type="transmembrane region" description="Helical" evidence="6">
    <location>
        <begin position="99"/>
        <end position="119"/>
    </location>
</feature>
<comment type="subcellular location">
    <subcellularLocation>
        <location evidence="1">Cell membrane</location>
        <topology evidence="1">Multi-pass membrane protein</topology>
    </subcellularLocation>
</comment>
<evidence type="ECO:0000313" key="9">
    <source>
        <dbReference type="Proteomes" id="UP000516280"/>
    </source>
</evidence>
<reference evidence="8 9" key="1">
    <citation type="submission" date="2016-09" db="EMBL/GenBank/DDBJ databases">
        <title>Lactic acid bacteria from MAP meat Genome sequencing and assembly.</title>
        <authorList>
            <person name="Behr J."/>
            <person name="Hilgarth M."/>
            <person name="Vogel R.F."/>
        </authorList>
    </citation>
    <scope>NUCLEOTIDE SEQUENCE [LARGE SCALE GENOMIC DNA]</scope>
    <source>
        <strain evidence="8 9">TMW21615</strain>
    </source>
</reference>
<gene>
    <name evidence="8" type="ORF">BHS01_10425</name>
</gene>
<feature type="transmembrane region" description="Helical" evidence="6">
    <location>
        <begin position="165"/>
        <end position="188"/>
    </location>
</feature>
<dbReference type="SUPFAM" id="SSF103473">
    <property type="entry name" value="MFS general substrate transporter"/>
    <property type="match status" value="1"/>
</dbReference>